<evidence type="ECO:0000256" key="1">
    <source>
        <dbReference type="SAM" id="Phobius"/>
    </source>
</evidence>
<feature type="transmembrane region" description="Helical" evidence="1">
    <location>
        <begin position="90"/>
        <end position="108"/>
    </location>
</feature>
<keyword evidence="1" id="KW-1133">Transmembrane helix</keyword>
<comment type="caution">
    <text evidence="2">The sequence shown here is derived from an EMBL/GenBank/DDBJ whole genome shotgun (WGS) entry which is preliminary data.</text>
</comment>
<dbReference type="AlphaFoldDB" id="A0AAW2FX14"/>
<evidence type="ECO:0000313" key="3">
    <source>
        <dbReference type="Proteomes" id="UP001430953"/>
    </source>
</evidence>
<sequence>MRERVSLATSKQRAVWKTFAKNGIRRCPLYFISFSVQFTCFIPARNAPNIYTYTYIPSRNVHRYFKSGEYFRETSLRASRRYVEFFREKISLLAAFFFSFFSGSGIPFCGK</sequence>
<reference evidence="2 3" key="1">
    <citation type="submission" date="2023-03" db="EMBL/GenBank/DDBJ databases">
        <title>High recombination rates correlate with genetic variation in Cardiocondyla obscurior ants.</title>
        <authorList>
            <person name="Errbii M."/>
        </authorList>
    </citation>
    <scope>NUCLEOTIDE SEQUENCE [LARGE SCALE GENOMIC DNA]</scope>
    <source>
        <strain evidence="2">Alpha-2009</strain>
        <tissue evidence="2">Whole body</tissue>
    </source>
</reference>
<keyword evidence="1" id="KW-0472">Membrane</keyword>
<protein>
    <submittedName>
        <fullName evidence="2">Uncharacterized protein</fullName>
    </submittedName>
</protein>
<name>A0AAW2FX14_9HYME</name>
<gene>
    <name evidence="2" type="ORF">PUN28_009282</name>
</gene>
<proteinExistence type="predicted"/>
<dbReference type="Proteomes" id="UP001430953">
    <property type="component" value="Unassembled WGS sequence"/>
</dbReference>
<dbReference type="EMBL" id="JADYXP020000008">
    <property type="protein sequence ID" value="KAL0118500.1"/>
    <property type="molecule type" value="Genomic_DNA"/>
</dbReference>
<keyword evidence="3" id="KW-1185">Reference proteome</keyword>
<organism evidence="2 3">
    <name type="scientific">Cardiocondyla obscurior</name>
    <dbReference type="NCBI Taxonomy" id="286306"/>
    <lineage>
        <taxon>Eukaryota</taxon>
        <taxon>Metazoa</taxon>
        <taxon>Ecdysozoa</taxon>
        <taxon>Arthropoda</taxon>
        <taxon>Hexapoda</taxon>
        <taxon>Insecta</taxon>
        <taxon>Pterygota</taxon>
        <taxon>Neoptera</taxon>
        <taxon>Endopterygota</taxon>
        <taxon>Hymenoptera</taxon>
        <taxon>Apocrita</taxon>
        <taxon>Aculeata</taxon>
        <taxon>Formicoidea</taxon>
        <taxon>Formicidae</taxon>
        <taxon>Myrmicinae</taxon>
        <taxon>Cardiocondyla</taxon>
    </lineage>
</organism>
<evidence type="ECO:0000313" key="2">
    <source>
        <dbReference type="EMBL" id="KAL0118500.1"/>
    </source>
</evidence>
<accession>A0AAW2FX14</accession>
<keyword evidence="1" id="KW-0812">Transmembrane</keyword>